<evidence type="ECO:0000313" key="4">
    <source>
        <dbReference type="Proteomes" id="UP001642464"/>
    </source>
</evidence>
<evidence type="ECO:0000256" key="1">
    <source>
        <dbReference type="SAM" id="MobiDB-lite"/>
    </source>
</evidence>
<dbReference type="Pfam" id="PF19974">
    <property type="entry name" value="TCAD9"/>
    <property type="match status" value="1"/>
</dbReference>
<accession>A0ABP0S8U1</accession>
<organism evidence="3 4">
    <name type="scientific">Durusdinium trenchii</name>
    <dbReference type="NCBI Taxonomy" id="1381693"/>
    <lineage>
        <taxon>Eukaryota</taxon>
        <taxon>Sar</taxon>
        <taxon>Alveolata</taxon>
        <taxon>Dinophyceae</taxon>
        <taxon>Suessiales</taxon>
        <taxon>Symbiodiniaceae</taxon>
        <taxon>Durusdinium</taxon>
    </lineage>
</organism>
<dbReference type="Proteomes" id="UP001642464">
    <property type="component" value="Unassembled WGS sequence"/>
</dbReference>
<dbReference type="SUPFAM" id="SSF56112">
    <property type="entry name" value="Protein kinase-like (PK-like)"/>
    <property type="match status" value="1"/>
</dbReference>
<evidence type="ECO:0000313" key="3">
    <source>
        <dbReference type="EMBL" id="CAK9108710.1"/>
    </source>
</evidence>
<keyword evidence="4" id="KW-1185">Reference proteome</keyword>
<proteinExistence type="predicted"/>
<comment type="caution">
    <text evidence="3">The sequence shown here is derived from an EMBL/GenBank/DDBJ whole genome shotgun (WGS) entry which is preliminary data.</text>
</comment>
<dbReference type="EMBL" id="CAXAMM010043140">
    <property type="protein sequence ID" value="CAK9108710.1"/>
    <property type="molecule type" value="Genomic_DNA"/>
</dbReference>
<evidence type="ECO:0000259" key="2">
    <source>
        <dbReference type="Pfam" id="PF19974"/>
    </source>
</evidence>
<gene>
    <name evidence="3" type="ORF">SCF082_LOCUS50556</name>
</gene>
<sequence>MRQMYERHFHSPMPDLKDASPSKRTDLEGWQVWELVVGEIKPRLEQLAKKGMPGLRPLVGLAHGDLNAANIMIDALDAVWLIDFATSVDLPLLTDLCKFEMACLFEYAILPITVENLYDLSGPDEAHWETMGIGDWLGVSQETLDELKHVEVPTLAPHHVDVDLSTSQDISLSVSTREDVAHAFLKSLQRVKKEKLLDLFS</sequence>
<feature type="region of interest" description="Disordered" evidence="1">
    <location>
        <begin position="1"/>
        <end position="22"/>
    </location>
</feature>
<dbReference type="InterPro" id="IPR011009">
    <property type="entry name" value="Kinase-like_dom_sf"/>
</dbReference>
<feature type="domain" description="Ternary complex associated" evidence="2">
    <location>
        <begin position="30"/>
        <end position="105"/>
    </location>
</feature>
<dbReference type="InterPro" id="IPR045544">
    <property type="entry name" value="TCAD9"/>
</dbReference>
<name>A0ABP0S8U1_9DINO</name>
<reference evidence="3 4" key="1">
    <citation type="submission" date="2024-02" db="EMBL/GenBank/DDBJ databases">
        <authorList>
            <person name="Chen Y."/>
            <person name="Shah S."/>
            <person name="Dougan E. K."/>
            <person name="Thang M."/>
            <person name="Chan C."/>
        </authorList>
    </citation>
    <scope>NUCLEOTIDE SEQUENCE [LARGE SCALE GENOMIC DNA]</scope>
</reference>
<dbReference type="Gene3D" id="1.10.510.10">
    <property type="entry name" value="Transferase(Phosphotransferase) domain 1"/>
    <property type="match status" value="1"/>
</dbReference>
<protein>
    <recommendedName>
        <fullName evidence="2">Ternary complex associated domain-containing protein</fullName>
    </recommendedName>
</protein>